<dbReference type="Proteomes" id="UP000003635">
    <property type="component" value="Unassembled WGS sequence"/>
</dbReference>
<dbReference type="InterPro" id="IPR023631">
    <property type="entry name" value="Amidase_dom"/>
</dbReference>
<dbReference type="STRING" id="314256.OG2516_06529"/>
<dbReference type="GO" id="GO:0003824">
    <property type="term" value="F:catalytic activity"/>
    <property type="evidence" value="ECO:0007669"/>
    <property type="project" value="InterPro"/>
</dbReference>
<dbReference type="InterPro" id="IPR036928">
    <property type="entry name" value="AS_sf"/>
</dbReference>
<gene>
    <name evidence="2" type="ORF">OG2516_06529</name>
</gene>
<proteinExistence type="predicted"/>
<organism evidence="2 3">
    <name type="scientific">Oceanicola granulosus (strain ATCC BAA-861 / DSM 15982 / KCTC 12143 / HTCC2516)</name>
    <dbReference type="NCBI Taxonomy" id="314256"/>
    <lineage>
        <taxon>Bacteria</taxon>
        <taxon>Pseudomonadati</taxon>
        <taxon>Pseudomonadota</taxon>
        <taxon>Alphaproteobacteria</taxon>
        <taxon>Rhodobacterales</taxon>
        <taxon>Roseobacteraceae</taxon>
        <taxon>Oceanicola</taxon>
    </lineage>
</organism>
<dbReference type="HOGENOM" id="CLU_009600_0_3_5"/>
<sequence length="454" mass="46461">MTDPAAFADATATDIAAALRARRLRATDLAEALLERIDAHPEPVFLTVTRARALAEARAADDRLDAGRPLSPLDGVPVAFKDLFDLAGEITTAGSDTRRDAAPAEADCAAAQRLSRAGMVTLGKLNLTEFAYSGLGLNPHYGTPANPHSGATPRVPGGSSSGSGVAVAAGLAPCAMGTDTGGSIRIPAALNGVFGYKPSHHRLPDGGVFPLSRTLDTIGPLARSVPDLVALEALLAGRAPVRPRGGGVAGLRLVVPETVVLDDVEPEVMANFETALAVLAEAGALIERREMAEFAESVALAAAHGSLAAADAYVEHGPLVEGPDGGRVDARVVARILGGRGMSARDVVILQRARRRLVASVRETLDGALLAMPTVAHVAPEIAPLEADPELFHRVNLKTLRNTMIGNFLDLPGVALPSGRGAGGLPTSLLLAAASGRDDALLAAALAAAPRLGG</sequence>
<dbReference type="EMBL" id="AAOT01000037">
    <property type="protein sequence ID" value="EAR50105.1"/>
    <property type="molecule type" value="Genomic_DNA"/>
</dbReference>
<evidence type="ECO:0000259" key="1">
    <source>
        <dbReference type="Pfam" id="PF01425"/>
    </source>
</evidence>
<dbReference type="AlphaFoldDB" id="Q2CBM6"/>
<dbReference type="Pfam" id="PF01425">
    <property type="entry name" value="Amidase"/>
    <property type="match status" value="1"/>
</dbReference>
<dbReference type="PANTHER" id="PTHR11895">
    <property type="entry name" value="TRANSAMIDASE"/>
    <property type="match status" value="1"/>
</dbReference>
<dbReference type="OrthoDB" id="9811471at2"/>
<comment type="caution">
    <text evidence="2">The sequence shown here is derived from an EMBL/GenBank/DDBJ whole genome shotgun (WGS) entry which is preliminary data.</text>
</comment>
<dbReference type="RefSeq" id="WP_007254832.1">
    <property type="nucleotide sequence ID" value="NZ_CH724107.1"/>
</dbReference>
<protein>
    <submittedName>
        <fullName evidence="2">Amidase family protein</fullName>
    </submittedName>
</protein>
<dbReference type="InterPro" id="IPR000120">
    <property type="entry name" value="Amidase"/>
</dbReference>
<feature type="domain" description="Amidase" evidence="1">
    <location>
        <begin position="29"/>
        <end position="442"/>
    </location>
</feature>
<dbReference type="Gene3D" id="3.90.1300.10">
    <property type="entry name" value="Amidase signature (AS) domain"/>
    <property type="match status" value="1"/>
</dbReference>
<evidence type="ECO:0000313" key="3">
    <source>
        <dbReference type="Proteomes" id="UP000003635"/>
    </source>
</evidence>
<dbReference type="PROSITE" id="PS00571">
    <property type="entry name" value="AMIDASES"/>
    <property type="match status" value="1"/>
</dbReference>
<name>Q2CBM6_OCEGH</name>
<reference evidence="2 3" key="1">
    <citation type="journal article" date="2010" name="J. Bacteriol.">
        <title>Genome sequences of Oceanicola granulosus HTCC2516(T) and Oceanicola batsensis HTCC2597(TDelta).</title>
        <authorList>
            <person name="Thrash J.C."/>
            <person name="Cho J.C."/>
            <person name="Vergin K.L."/>
            <person name="Giovannoni S.J."/>
        </authorList>
    </citation>
    <scope>NUCLEOTIDE SEQUENCE [LARGE SCALE GENOMIC DNA]</scope>
    <source>
        <strain evidence="3">ATCC BAA-861 / DSM 15982 / KCTC 12143 / HTCC2516</strain>
    </source>
</reference>
<evidence type="ECO:0000313" key="2">
    <source>
        <dbReference type="EMBL" id="EAR50105.1"/>
    </source>
</evidence>
<accession>Q2CBM6</accession>
<dbReference type="SUPFAM" id="SSF75304">
    <property type="entry name" value="Amidase signature (AS) enzymes"/>
    <property type="match status" value="1"/>
</dbReference>
<keyword evidence="3" id="KW-1185">Reference proteome</keyword>
<dbReference type="InterPro" id="IPR020556">
    <property type="entry name" value="Amidase_CS"/>
</dbReference>
<dbReference type="PANTHER" id="PTHR11895:SF176">
    <property type="entry name" value="AMIDASE AMID-RELATED"/>
    <property type="match status" value="1"/>
</dbReference>
<dbReference type="eggNOG" id="COG0154">
    <property type="taxonomic scope" value="Bacteria"/>
</dbReference>